<proteinExistence type="predicted"/>
<evidence type="ECO:0000313" key="2">
    <source>
        <dbReference type="EMBL" id="ELY93759.1"/>
    </source>
</evidence>
<evidence type="ECO:0000259" key="1">
    <source>
        <dbReference type="Pfam" id="PF00391"/>
    </source>
</evidence>
<dbReference type="GO" id="GO:0016772">
    <property type="term" value="F:transferase activity, transferring phosphorus-containing groups"/>
    <property type="evidence" value="ECO:0007669"/>
    <property type="project" value="InterPro"/>
</dbReference>
<feature type="domain" description="PEP-utilising enzyme mobile" evidence="1">
    <location>
        <begin position="48"/>
        <end position="116"/>
    </location>
</feature>
<organism evidence="2 3">
    <name type="scientific">Natrialba taiwanensis DSM 12281</name>
    <dbReference type="NCBI Taxonomy" id="1230458"/>
    <lineage>
        <taxon>Archaea</taxon>
        <taxon>Methanobacteriati</taxon>
        <taxon>Methanobacteriota</taxon>
        <taxon>Stenosarchaea group</taxon>
        <taxon>Halobacteria</taxon>
        <taxon>Halobacteriales</taxon>
        <taxon>Natrialbaceae</taxon>
        <taxon>Natrialba</taxon>
    </lineage>
</organism>
<dbReference type="SUPFAM" id="SSF52009">
    <property type="entry name" value="Phosphohistidine domain"/>
    <property type="match status" value="1"/>
</dbReference>
<comment type="caution">
    <text evidence="2">The sequence shown here is derived from an EMBL/GenBank/DDBJ whole genome shotgun (WGS) entry which is preliminary data.</text>
</comment>
<accession>M0A5A2</accession>
<sequence length="125" mass="13123">MLTSQSEALSDRIECEDVPEGALVGTGVSGGVVKGVARVVRDPSGVTIEKGKILIVPSSDPDWTPLFLNVVGMVVVVGGHGALVAPEYGLPEVALVSETTRRIETGQWVRIDGTQGIVEIIDDDE</sequence>
<dbReference type="OrthoDB" id="23397at2157"/>
<dbReference type="Pfam" id="PF00391">
    <property type="entry name" value="PEP-utilizers"/>
    <property type="match status" value="1"/>
</dbReference>
<evidence type="ECO:0000313" key="3">
    <source>
        <dbReference type="Proteomes" id="UP000011648"/>
    </source>
</evidence>
<dbReference type="PATRIC" id="fig|1230458.4.peg.1552"/>
<dbReference type="STRING" id="1230458.C484_07761"/>
<dbReference type="PANTHER" id="PTHR43615:SF1">
    <property type="entry name" value="PPDK_N DOMAIN-CONTAINING PROTEIN"/>
    <property type="match status" value="1"/>
</dbReference>
<reference evidence="2 3" key="1">
    <citation type="journal article" date="2014" name="PLoS Genet.">
        <title>Phylogenetically driven sequencing of extremely halophilic archaea reveals strategies for static and dynamic osmo-response.</title>
        <authorList>
            <person name="Becker E.A."/>
            <person name="Seitzer P.M."/>
            <person name="Tritt A."/>
            <person name="Larsen D."/>
            <person name="Krusor M."/>
            <person name="Yao A.I."/>
            <person name="Wu D."/>
            <person name="Madern D."/>
            <person name="Eisen J.A."/>
            <person name="Darling A.E."/>
            <person name="Facciotti M.T."/>
        </authorList>
    </citation>
    <scope>NUCLEOTIDE SEQUENCE [LARGE SCALE GENOMIC DNA]</scope>
    <source>
        <strain evidence="2 3">DSM 12281</strain>
    </source>
</reference>
<name>M0A5A2_9EURY</name>
<dbReference type="PANTHER" id="PTHR43615">
    <property type="entry name" value="PHOSPHOENOLPYRUVATE SYNTHASE-RELATED"/>
    <property type="match status" value="1"/>
</dbReference>
<keyword evidence="2" id="KW-0670">Pyruvate</keyword>
<dbReference type="EMBL" id="AOIL01000019">
    <property type="protein sequence ID" value="ELY93759.1"/>
    <property type="molecule type" value="Genomic_DNA"/>
</dbReference>
<dbReference type="Gene3D" id="3.50.30.10">
    <property type="entry name" value="Phosphohistidine domain"/>
    <property type="match status" value="1"/>
</dbReference>
<gene>
    <name evidence="2" type="ORF">C484_07761</name>
</gene>
<dbReference type="RefSeq" id="WP_006825349.1">
    <property type="nucleotide sequence ID" value="NZ_AOIL01000019.1"/>
</dbReference>
<dbReference type="InterPro" id="IPR008279">
    <property type="entry name" value="PEP-util_enz_mobile_dom"/>
</dbReference>
<protein>
    <submittedName>
        <fullName evidence="2">Phosphoenolpyruvate synthase</fullName>
    </submittedName>
</protein>
<dbReference type="Proteomes" id="UP000011648">
    <property type="component" value="Unassembled WGS sequence"/>
</dbReference>
<dbReference type="AlphaFoldDB" id="M0A5A2"/>
<keyword evidence="3" id="KW-1185">Reference proteome</keyword>
<dbReference type="InterPro" id="IPR036637">
    <property type="entry name" value="Phosphohistidine_dom_sf"/>
</dbReference>
<dbReference type="InterPro" id="IPR051549">
    <property type="entry name" value="PEP_Utilizing_Enz"/>
</dbReference>